<gene>
    <name evidence="2" type="ORF">PAT3040_04237</name>
</gene>
<dbReference type="EMBL" id="BDQX01000243">
    <property type="protein sequence ID" value="GBG09581.1"/>
    <property type="molecule type" value="Genomic_DNA"/>
</dbReference>
<evidence type="ECO:0000313" key="3">
    <source>
        <dbReference type="Proteomes" id="UP000245202"/>
    </source>
</evidence>
<dbReference type="AlphaFoldDB" id="A0A2R5F1F2"/>
<accession>A0A2R5F1F2</accession>
<name>A0A2R5F1F2_9BACL</name>
<evidence type="ECO:0000256" key="1">
    <source>
        <dbReference type="SAM" id="MobiDB-lite"/>
    </source>
</evidence>
<proteinExistence type="predicted"/>
<dbReference type="Proteomes" id="UP000245202">
    <property type="component" value="Unassembled WGS sequence"/>
</dbReference>
<organism evidence="2 3">
    <name type="scientific">Paenibacillus agaridevorans</name>
    <dbReference type="NCBI Taxonomy" id="171404"/>
    <lineage>
        <taxon>Bacteria</taxon>
        <taxon>Bacillati</taxon>
        <taxon>Bacillota</taxon>
        <taxon>Bacilli</taxon>
        <taxon>Bacillales</taxon>
        <taxon>Paenibacillaceae</taxon>
        <taxon>Paenibacillus</taxon>
    </lineage>
</organism>
<keyword evidence="3" id="KW-1185">Reference proteome</keyword>
<protein>
    <submittedName>
        <fullName evidence="2">Uncharacterized protein</fullName>
    </submittedName>
</protein>
<evidence type="ECO:0000313" key="2">
    <source>
        <dbReference type="EMBL" id="GBG09581.1"/>
    </source>
</evidence>
<feature type="region of interest" description="Disordered" evidence="1">
    <location>
        <begin position="30"/>
        <end position="56"/>
    </location>
</feature>
<sequence length="56" mass="5979">MDRKVTLISCIGESVYEAPKSTSFATNCAGKASETKTNGGEKKRKTGSEFGGRSYI</sequence>
<reference evidence="2 3" key="1">
    <citation type="submission" date="2017-08" db="EMBL/GenBank/DDBJ databases">
        <title>Substantial Increase in Enzyme Production by Combined Drug-Resistance Mutations in Paenibacillus agaridevorans.</title>
        <authorList>
            <person name="Tanaka Y."/>
            <person name="Funane K."/>
            <person name="Hosaka T."/>
            <person name="Shiwa Y."/>
            <person name="Fujita N."/>
            <person name="Miyazaki T."/>
            <person name="Yoshikawa H."/>
            <person name="Murakami K."/>
            <person name="Kasahara K."/>
            <person name="Inaoka T."/>
            <person name="Hiraga Y."/>
            <person name="Ochi K."/>
        </authorList>
    </citation>
    <scope>NUCLEOTIDE SEQUENCE [LARGE SCALE GENOMIC DNA]</scope>
    <source>
        <strain evidence="2 3">T-3040</strain>
    </source>
</reference>
<comment type="caution">
    <text evidence="2">The sequence shown here is derived from an EMBL/GenBank/DDBJ whole genome shotgun (WGS) entry which is preliminary data.</text>
</comment>